<dbReference type="SUPFAM" id="SSF140371">
    <property type="entry name" value="Vng1086c-like"/>
    <property type="match status" value="1"/>
</dbReference>
<dbReference type="InterPro" id="IPR036519">
    <property type="entry name" value="UPF0058_sf"/>
</dbReference>
<evidence type="ECO:0000313" key="1">
    <source>
        <dbReference type="EMBL" id="MFC4246815.1"/>
    </source>
</evidence>
<comment type="caution">
    <text evidence="1">The sequence shown here is derived from an EMBL/GenBank/DDBJ whole genome shotgun (WGS) entry which is preliminary data.</text>
</comment>
<organism evidence="1 2">
    <name type="scientific">Natribaculum luteum</name>
    <dbReference type="NCBI Taxonomy" id="1586232"/>
    <lineage>
        <taxon>Archaea</taxon>
        <taxon>Methanobacteriati</taxon>
        <taxon>Methanobacteriota</taxon>
        <taxon>Stenosarchaea group</taxon>
        <taxon>Halobacteria</taxon>
        <taxon>Halobacteriales</taxon>
        <taxon>Natrialbaceae</taxon>
        <taxon>Natribaculum</taxon>
    </lineage>
</organism>
<dbReference type="Proteomes" id="UP001595821">
    <property type="component" value="Unassembled WGS sequence"/>
</dbReference>
<dbReference type="Gene3D" id="1.20.1270.110">
    <property type="entry name" value="Uncharacterised protein family UPF0058"/>
    <property type="match status" value="1"/>
</dbReference>
<dbReference type="AlphaFoldDB" id="A0ABD5NYG6"/>
<name>A0ABD5NYG6_9EURY</name>
<proteinExistence type="predicted"/>
<dbReference type="InterPro" id="IPR002753">
    <property type="entry name" value="UPF0058"/>
</dbReference>
<dbReference type="RefSeq" id="WP_246966406.1">
    <property type="nucleotide sequence ID" value="NZ_CP095397.1"/>
</dbReference>
<sequence length="78" mass="8818">MQRQAYIQLHALLCEIRDHVEEEHDVPDDAFDAYDALSVRPVHVHLTKEQHERAIGLLLVGIGETIDEPPRDSLPPAS</sequence>
<dbReference type="PANTHER" id="PTHR42203:SF2">
    <property type="entry name" value="UPF0058 PROTEIN MJ1205"/>
    <property type="match status" value="1"/>
</dbReference>
<reference evidence="1 2" key="1">
    <citation type="journal article" date="2014" name="Int. J. Syst. Evol. Microbiol.">
        <title>Complete genome sequence of Corynebacterium casei LMG S-19264T (=DSM 44701T), isolated from a smear-ripened cheese.</title>
        <authorList>
            <consortium name="US DOE Joint Genome Institute (JGI-PGF)"/>
            <person name="Walter F."/>
            <person name="Albersmeier A."/>
            <person name="Kalinowski J."/>
            <person name="Ruckert C."/>
        </authorList>
    </citation>
    <scope>NUCLEOTIDE SEQUENCE [LARGE SCALE GENOMIC DNA]</scope>
    <source>
        <strain evidence="1 2">IBRC-M 10912</strain>
    </source>
</reference>
<accession>A0ABD5NYG6</accession>
<dbReference type="Pfam" id="PF01893">
    <property type="entry name" value="UPF0058"/>
    <property type="match status" value="1"/>
</dbReference>
<dbReference type="GeneID" id="71854323"/>
<evidence type="ECO:0000313" key="2">
    <source>
        <dbReference type="Proteomes" id="UP001595821"/>
    </source>
</evidence>
<protein>
    <submittedName>
        <fullName evidence="1">UPF0058 family protein</fullName>
    </submittedName>
</protein>
<dbReference type="PANTHER" id="PTHR42203">
    <property type="entry name" value="UPF0058 PROTEIN MJ1205"/>
    <property type="match status" value="1"/>
</dbReference>
<gene>
    <name evidence="1" type="ORF">ACFOZ7_07350</name>
</gene>
<dbReference type="EMBL" id="JBHSDJ010000016">
    <property type="protein sequence ID" value="MFC4246815.1"/>
    <property type="molecule type" value="Genomic_DNA"/>
</dbReference>